<reference evidence="2" key="1">
    <citation type="journal article" date="2023" name="Int. J. Syst. Evol. Microbiol.">
        <title>Mesoterricola silvestris gen. nov., sp. nov., Mesoterricola sediminis sp. nov., Geothrix oryzae sp. nov., Geothrix edaphica sp. nov., Geothrix rubra sp. nov., and Geothrix limicola sp. nov., six novel members of Acidobacteriota isolated from soils.</title>
        <authorList>
            <person name="Itoh H."/>
            <person name="Sugisawa Y."/>
            <person name="Mise K."/>
            <person name="Xu Z."/>
            <person name="Kuniyasu M."/>
            <person name="Ushijima N."/>
            <person name="Kawano K."/>
            <person name="Kobayashi E."/>
            <person name="Shiratori Y."/>
            <person name="Masuda Y."/>
            <person name="Senoo K."/>
        </authorList>
    </citation>
    <scope>NUCLEOTIDE SEQUENCE</scope>
    <source>
        <strain evidence="2">W786</strain>
    </source>
</reference>
<name>A0AA48KC72_9BACT</name>
<protein>
    <recommendedName>
        <fullName evidence="4">PLD phosphodiesterase domain-containing protein</fullName>
    </recommendedName>
</protein>
<dbReference type="Gene3D" id="3.30.870.10">
    <property type="entry name" value="Endonuclease Chain A"/>
    <property type="match status" value="1"/>
</dbReference>
<dbReference type="Proteomes" id="UP001228113">
    <property type="component" value="Chromosome"/>
</dbReference>
<evidence type="ECO:0000313" key="2">
    <source>
        <dbReference type="EMBL" id="BDU76849.1"/>
    </source>
</evidence>
<dbReference type="AlphaFoldDB" id="A0AA48KC72"/>
<proteinExistence type="predicted"/>
<gene>
    <name evidence="2" type="ORF">METESE_18070</name>
</gene>
<dbReference type="EMBL" id="AP027081">
    <property type="protein sequence ID" value="BDU76849.1"/>
    <property type="molecule type" value="Genomic_DNA"/>
</dbReference>
<keyword evidence="3" id="KW-1185">Reference proteome</keyword>
<sequence>MAGTYSGKGGCMPEHRMDLLAAWAPLRDLDTCVFTTYGINLQFFEQVILPHLRGRGCRMALVLVDQGQFSRAMVTEGYLPTLLGRYWMALPIRAQGSFHPKASLLLDGRRGSLHVGSHNLTLGGYGGNLELTGHWTLGGEDSGRRPFQEAWGFVRAWAGSAPAVVNHLLDQMQQLHPWLAELDPWDGDLVLFGSRPQGPGLWEQLRDRLPGDVARGYILGPYFDTGLHFLKELLARWPETQWDIAVQPGLSLLEPEARDLGPRVRFHRIPETWGLGPGSSRLVHGKGVLFECAGGSRHWLAGSANPSGPAWLKDAQGRNVNAELVFLRREEAPLESTMTRDLEAIRDQPELDEDDWRRVLAASIQAKARRDRERAEATVWNAVPAVAWLEGRSIRVPGSAAPDWETALGGILDAGGRELQAPAWRRQGDQAYLDLAAEVRGDQLLWVDVAGRGWRLPVQSEALGLVALTRDDPVGRALEILELFPIVLDGFDAEALRAIEVILAKPLLPRAQAAGGTRTTPASTRGTVEVTVALGREPEANVRPATLLSPMDQQARLFDALERHLEAAMAWDGKVATLLDRADRMAGGVRNEDFEVEEEDEAALDGDGVPMPDTAKAGAPVAPSGKGESPVTAHAVRILESLAGWLGAPIKPEDPEALRSGLVMAFGILYWIRYRILLQEIPAMAERIGRPLDIMALRGPLQRCIELLTLRPDGILHLEAQSGAHSQQGDEALSLATWLLFRIGRGFHYPRPSPGAWSSERKTELQFQARIELSLLQLAEAILARDPDRLDLARKEDSAPYRGWLRRLLAVAGAVRSSIDGADIVVDSPVRLGDLVVFPGADGRFQPGIAMNSQSVRSFRVWNLRTGEMELRAGDVLYKLSYQFE</sequence>
<organism evidence="2 3">
    <name type="scientific">Mesoterricola sediminis</name>
    <dbReference type="NCBI Taxonomy" id="2927980"/>
    <lineage>
        <taxon>Bacteria</taxon>
        <taxon>Pseudomonadati</taxon>
        <taxon>Acidobacteriota</taxon>
        <taxon>Holophagae</taxon>
        <taxon>Holophagales</taxon>
        <taxon>Holophagaceae</taxon>
        <taxon>Mesoterricola</taxon>
    </lineage>
</organism>
<evidence type="ECO:0000313" key="3">
    <source>
        <dbReference type="Proteomes" id="UP001228113"/>
    </source>
</evidence>
<evidence type="ECO:0000256" key="1">
    <source>
        <dbReference type="SAM" id="MobiDB-lite"/>
    </source>
</evidence>
<accession>A0AA48KC72</accession>
<feature type="region of interest" description="Disordered" evidence="1">
    <location>
        <begin position="594"/>
        <end position="628"/>
    </location>
</feature>
<dbReference type="KEGG" id="msea:METESE_18070"/>
<feature type="compositionally biased region" description="Acidic residues" evidence="1">
    <location>
        <begin position="594"/>
        <end position="604"/>
    </location>
</feature>
<evidence type="ECO:0008006" key="4">
    <source>
        <dbReference type="Google" id="ProtNLM"/>
    </source>
</evidence>